<proteinExistence type="predicted"/>
<evidence type="ECO:0000313" key="1">
    <source>
        <dbReference type="EMBL" id="GAI67569.1"/>
    </source>
</evidence>
<accession>X1SII1</accession>
<gene>
    <name evidence="1" type="ORF">S12H4_00095</name>
</gene>
<organism evidence="1">
    <name type="scientific">marine sediment metagenome</name>
    <dbReference type="NCBI Taxonomy" id="412755"/>
    <lineage>
        <taxon>unclassified sequences</taxon>
        <taxon>metagenomes</taxon>
        <taxon>ecological metagenomes</taxon>
    </lineage>
</organism>
<reference evidence="1" key="1">
    <citation type="journal article" date="2014" name="Front. Microbiol.">
        <title>High frequency of phylogenetically diverse reductive dehalogenase-homologous genes in deep subseafloor sedimentary metagenomes.</title>
        <authorList>
            <person name="Kawai M."/>
            <person name="Futagami T."/>
            <person name="Toyoda A."/>
            <person name="Takaki Y."/>
            <person name="Nishi S."/>
            <person name="Hori S."/>
            <person name="Arai W."/>
            <person name="Tsubouchi T."/>
            <person name="Morono Y."/>
            <person name="Uchiyama I."/>
            <person name="Ito T."/>
            <person name="Fujiyama A."/>
            <person name="Inagaki F."/>
            <person name="Takami H."/>
        </authorList>
    </citation>
    <scope>NUCLEOTIDE SEQUENCE</scope>
    <source>
        <strain evidence="1">Expedition CK06-06</strain>
    </source>
</reference>
<protein>
    <submittedName>
        <fullName evidence="1">Uncharacterized protein</fullName>
    </submittedName>
</protein>
<sequence length="101" mass="11640">MKTIHLTSVTLKPKEGVKVELEDGYEKCLVFYPVADSAAPYLNMQFLDAQLGEKSVQCHNTDETFEHELWIVQFNHPLPPIFQIEPWQILTEGKLPVEKKT</sequence>
<dbReference type="AlphaFoldDB" id="X1SII1"/>
<comment type="caution">
    <text evidence="1">The sequence shown here is derived from an EMBL/GenBank/DDBJ whole genome shotgun (WGS) entry which is preliminary data.</text>
</comment>
<dbReference type="EMBL" id="BARW01000006">
    <property type="protein sequence ID" value="GAI67569.1"/>
    <property type="molecule type" value="Genomic_DNA"/>
</dbReference>
<name>X1SII1_9ZZZZ</name>